<proteinExistence type="predicted"/>
<gene>
    <name evidence="1" type="ORF">BPO_1911</name>
</gene>
<reference evidence="1" key="1">
    <citation type="submission" date="2023-10" db="EMBL/GenBank/DDBJ databases">
        <title>Characterization and whole genome sequencing of a novel strain of Bergeyella porcorum QD2021 isolated from pig.</title>
        <authorList>
            <person name="Liu G."/>
            <person name="Chen C."/>
            <person name="Han X."/>
        </authorList>
    </citation>
    <scope>NUCLEOTIDE SEQUENCE</scope>
    <source>
        <strain evidence="1">QD2021</strain>
    </source>
</reference>
<accession>A0AAU0F4J9</accession>
<keyword evidence="2" id="KW-1185">Reference proteome</keyword>
<dbReference type="AlphaFoldDB" id="A0AAU0F4J9"/>
<sequence>MKTTLSVIFVFVIHFAFAQYITLSKAIKISDNKDKFFYQVTDTIDAQYLGEVEVQGFSSDDAAVFSQVYQKAKTIGANSFSIKKEERIDGGDKAFNPSHYYINLYYTSDFHYQDHNKVYIFSSSHKGTKFRLKDESITLPSRTYYQFQLQPGEEYPLATGGFLGSRIRLAYKEAQPAQYFLLKGAGFRGDGAGAGMLNLKSGDIIVLEKSYAQFLAAIYQSKDN</sequence>
<name>A0AAU0F4J9_9FLAO</name>
<organism evidence="1 2">
    <name type="scientific">Bergeyella porcorum</name>
    <dbReference type="NCBI Taxonomy" id="1735111"/>
    <lineage>
        <taxon>Bacteria</taxon>
        <taxon>Pseudomonadati</taxon>
        <taxon>Bacteroidota</taxon>
        <taxon>Flavobacteriia</taxon>
        <taxon>Flavobacteriales</taxon>
        <taxon>Weeksellaceae</taxon>
        <taxon>Bergeyella</taxon>
    </lineage>
</organism>
<protein>
    <submittedName>
        <fullName evidence="1">Molecular chaperone GroES</fullName>
    </submittedName>
</protein>
<evidence type="ECO:0000313" key="1">
    <source>
        <dbReference type="EMBL" id="WOC52558.1"/>
    </source>
</evidence>
<evidence type="ECO:0000313" key="2">
    <source>
        <dbReference type="Proteomes" id="UP001432059"/>
    </source>
</evidence>
<dbReference type="RefSeq" id="WP_327983935.1">
    <property type="nucleotide sequence ID" value="NZ_CP136426.1"/>
</dbReference>
<dbReference type="Proteomes" id="UP001432059">
    <property type="component" value="Chromosome"/>
</dbReference>
<dbReference type="KEGG" id="bpor:BPO_1911"/>
<dbReference type="EMBL" id="CP136426">
    <property type="protein sequence ID" value="WOC52558.1"/>
    <property type="molecule type" value="Genomic_DNA"/>
</dbReference>